<dbReference type="KEGG" id="kak:Kalk_15190"/>
<sequence length="381" mass="41007">MLSPLLSPRELSVFSTSYQNADDAFVASVAALGGSVGATELPYDGVGPAGESMATRKVWIGDPDAARVLVLLSAVHGVEGFCGSAIQQDLLQRLASGQVRVPKGLAVLVVHAVNPWGFAWCRRVDEQGIDVNRNFIDFSLPLPINAGYRELAHALVPGSSGSGSGAEVGSGMLQAGDERLTAYLQQHGQYGYELAVSGGQYEFADGLFYGGTAKCQARLNLEAIIQELDCPNRDVAVVDLHTGLGPYGHGELICDHALESEGLATAKRWYGDAVTIPEGGDSCSVPKTGLVDYAFHAAMGARSCYVTLEFGTYPIAELLRCLREDHLIRKQGQQPFTHSDAERVRLQLLKQFYPAEPQWQTMVLLRGRQVIQMASKGLLND</sequence>
<protein>
    <recommendedName>
        <fullName evidence="3">DUF2817 domain-containing protein</fullName>
    </recommendedName>
</protein>
<dbReference type="RefSeq" id="WP_101895059.1">
    <property type="nucleotide sequence ID" value="NZ_CP022684.1"/>
</dbReference>
<dbReference type="AlphaFoldDB" id="A0A2K9LS74"/>
<dbReference type="CDD" id="cd06233">
    <property type="entry name" value="M14-like"/>
    <property type="match status" value="1"/>
</dbReference>
<gene>
    <name evidence="1" type="ORF">Kalk_15190</name>
</gene>
<organism evidence="1 2">
    <name type="scientific">Ketobacter alkanivorans</name>
    <dbReference type="NCBI Taxonomy" id="1917421"/>
    <lineage>
        <taxon>Bacteria</taxon>
        <taxon>Pseudomonadati</taxon>
        <taxon>Pseudomonadota</taxon>
        <taxon>Gammaproteobacteria</taxon>
        <taxon>Pseudomonadales</taxon>
        <taxon>Ketobacteraceae</taxon>
        <taxon>Ketobacter</taxon>
    </lineage>
</organism>
<keyword evidence="2" id="KW-1185">Reference proteome</keyword>
<evidence type="ECO:0000313" key="1">
    <source>
        <dbReference type="EMBL" id="AUM13684.1"/>
    </source>
</evidence>
<dbReference type="EMBL" id="CP022684">
    <property type="protein sequence ID" value="AUM13684.1"/>
    <property type="molecule type" value="Genomic_DNA"/>
</dbReference>
<name>A0A2K9LS74_9GAMM</name>
<reference evidence="2" key="1">
    <citation type="submission" date="2017-08" db="EMBL/GenBank/DDBJ databases">
        <title>Direct submision.</title>
        <authorList>
            <person name="Kim S.-J."/>
            <person name="Rhee S.-K."/>
        </authorList>
    </citation>
    <scope>NUCLEOTIDE SEQUENCE [LARGE SCALE GENOMIC DNA]</scope>
    <source>
        <strain evidence="2">GI5</strain>
    </source>
</reference>
<dbReference type="Proteomes" id="UP000235116">
    <property type="component" value="Chromosome"/>
</dbReference>
<evidence type="ECO:0008006" key="3">
    <source>
        <dbReference type="Google" id="ProtNLM"/>
    </source>
</evidence>
<dbReference type="Pfam" id="PF10994">
    <property type="entry name" value="DUF2817"/>
    <property type="match status" value="1"/>
</dbReference>
<dbReference type="InterPro" id="IPR021259">
    <property type="entry name" value="DUF2817"/>
</dbReference>
<evidence type="ECO:0000313" key="2">
    <source>
        <dbReference type="Proteomes" id="UP000235116"/>
    </source>
</evidence>
<proteinExistence type="predicted"/>
<dbReference type="Gene3D" id="3.40.630.10">
    <property type="entry name" value="Zn peptidases"/>
    <property type="match status" value="1"/>
</dbReference>
<dbReference type="SUPFAM" id="SSF53187">
    <property type="entry name" value="Zn-dependent exopeptidases"/>
    <property type="match status" value="1"/>
</dbReference>
<accession>A0A2K9LS74</accession>